<dbReference type="Proteomes" id="UP000007797">
    <property type="component" value="Unassembled WGS sequence"/>
</dbReference>
<protein>
    <recommendedName>
        <fullName evidence="2">DNA-directed RNA polymerase</fullName>
        <ecNumber evidence="2">2.7.7.6</ecNumber>
    </recommendedName>
</protein>
<keyword evidence="4" id="KW-0808">Transferase</keyword>
<dbReference type="OrthoDB" id="10248617at2759"/>
<comment type="similarity">
    <text evidence="1">Belongs to the RNA polymerase beta chain family.</text>
</comment>
<keyword evidence="3" id="KW-0240">DNA-directed RNA polymerase</keyword>
<feature type="domain" description="RNA polymerase beta subunit protrusion" evidence="7">
    <location>
        <begin position="44"/>
        <end position="246"/>
    </location>
</feature>
<dbReference type="FunFam" id="3.90.1100.10:FF:000013">
    <property type="entry name" value="DNA-directed RNA polymerase subunit beta"/>
    <property type="match status" value="1"/>
</dbReference>
<organism evidence="8 9">
    <name type="scientific">Cavenderia fasciculata</name>
    <name type="common">Slime mold</name>
    <name type="synonym">Dictyostelium fasciculatum</name>
    <dbReference type="NCBI Taxonomy" id="261658"/>
    <lineage>
        <taxon>Eukaryota</taxon>
        <taxon>Amoebozoa</taxon>
        <taxon>Evosea</taxon>
        <taxon>Eumycetozoa</taxon>
        <taxon>Dictyostelia</taxon>
        <taxon>Acytosteliales</taxon>
        <taxon>Cavenderiaceae</taxon>
        <taxon>Cavenderia</taxon>
    </lineage>
</organism>
<dbReference type="Gene3D" id="3.90.1100.10">
    <property type="match status" value="1"/>
</dbReference>
<dbReference type="InterPro" id="IPR015712">
    <property type="entry name" value="DNA-dir_RNA_pol_su2"/>
</dbReference>
<proteinExistence type="inferred from homology"/>
<dbReference type="Pfam" id="PF04563">
    <property type="entry name" value="RNA_pol_Rpb2_1"/>
    <property type="match status" value="1"/>
</dbReference>
<evidence type="ECO:0000313" key="9">
    <source>
        <dbReference type="Proteomes" id="UP000007797"/>
    </source>
</evidence>
<dbReference type="SUPFAM" id="SSF64484">
    <property type="entry name" value="beta and beta-prime subunits of DNA dependent RNA-polymerase"/>
    <property type="match status" value="1"/>
</dbReference>
<keyword evidence="9" id="KW-1185">Reference proteome</keyword>
<sequence>MSATNNEYKPGTMDDLYDESKLTDSIKEVEEKWKLVPAFLKCRGLVKQHIDSFNYFINVEIKKILKANERLTTDVDPSFFARFTEINVGMPGLVEENYESVTITPQKCRLRDMTYAAPITVNIEYTRGKQVVQVQDVLIGRIPIMLRSSNCVLTNKTHEQLAQLGECPMDPGGYFIVRGAEKVILNHEQLSKNRIIIETDPKGFPCSTVTSSTHERKSRTNIVMKHEKLYLKHNTFCEDIPVIVFLKGHLHGADDPSYHHCQQRPLDARRQGLLRQQAYRVERPARVAAL</sequence>
<dbReference type="InterPro" id="IPR007644">
    <property type="entry name" value="RNA_pol_bsu_protrusion"/>
</dbReference>
<dbReference type="OMA" id="NIVMKHE"/>
<evidence type="ECO:0000256" key="5">
    <source>
        <dbReference type="ARBA" id="ARBA00022695"/>
    </source>
</evidence>
<dbReference type="Gene3D" id="3.90.1110.10">
    <property type="entry name" value="RNA polymerase Rpb2, domain 2"/>
    <property type="match status" value="1"/>
</dbReference>
<dbReference type="GO" id="GO:0006351">
    <property type="term" value="P:DNA-templated transcription"/>
    <property type="evidence" value="ECO:0007669"/>
    <property type="project" value="InterPro"/>
</dbReference>
<evidence type="ECO:0000256" key="4">
    <source>
        <dbReference type="ARBA" id="ARBA00022679"/>
    </source>
</evidence>
<reference evidence="9" key="1">
    <citation type="journal article" date="2011" name="Genome Res.">
        <title>Phylogeny-wide analysis of social amoeba genomes highlights ancient origins for complex intercellular communication.</title>
        <authorList>
            <person name="Heidel A.J."/>
            <person name="Lawal H.M."/>
            <person name="Felder M."/>
            <person name="Schilde C."/>
            <person name="Helps N.R."/>
            <person name="Tunggal B."/>
            <person name="Rivero F."/>
            <person name="John U."/>
            <person name="Schleicher M."/>
            <person name="Eichinger L."/>
            <person name="Platzer M."/>
            <person name="Noegel A.A."/>
            <person name="Schaap P."/>
            <person name="Gloeckner G."/>
        </authorList>
    </citation>
    <scope>NUCLEOTIDE SEQUENCE [LARGE SCALE GENOMIC DNA]</scope>
    <source>
        <strain evidence="9">SH3</strain>
    </source>
</reference>
<keyword evidence="6" id="KW-0804">Transcription</keyword>
<accession>F4PGM4</accession>
<evidence type="ECO:0000256" key="3">
    <source>
        <dbReference type="ARBA" id="ARBA00022478"/>
    </source>
</evidence>
<evidence type="ECO:0000313" key="8">
    <source>
        <dbReference type="EMBL" id="EGG24858.1"/>
    </source>
</evidence>
<keyword evidence="5" id="KW-0548">Nucleotidyltransferase</keyword>
<dbReference type="GO" id="GO:0032549">
    <property type="term" value="F:ribonucleoside binding"/>
    <property type="evidence" value="ECO:0007669"/>
    <property type="project" value="InterPro"/>
</dbReference>
<dbReference type="GO" id="GO:0000428">
    <property type="term" value="C:DNA-directed RNA polymerase complex"/>
    <property type="evidence" value="ECO:0007669"/>
    <property type="project" value="UniProtKB-KW"/>
</dbReference>
<dbReference type="EC" id="2.7.7.6" evidence="2"/>
<dbReference type="PANTHER" id="PTHR20856">
    <property type="entry name" value="DNA-DIRECTED RNA POLYMERASE I SUBUNIT 2"/>
    <property type="match status" value="1"/>
</dbReference>
<dbReference type="AlphaFoldDB" id="F4PGM4"/>
<dbReference type="KEGG" id="dfa:DFA_03103"/>
<gene>
    <name evidence="8" type="ORF">DFA_03103</name>
</gene>
<dbReference type="STRING" id="1054147.F4PGM4"/>
<evidence type="ECO:0000259" key="7">
    <source>
        <dbReference type="Pfam" id="PF04563"/>
    </source>
</evidence>
<evidence type="ECO:0000256" key="1">
    <source>
        <dbReference type="ARBA" id="ARBA00006835"/>
    </source>
</evidence>
<dbReference type="GO" id="GO:0003677">
    <property type="term" value="F:DNA binding"/>
    <property type="evidence" value="ECO:0007669"/>
    <property type="project" value="InterPro"/>
</dbReference>
<dbReference type="GO" id="GO:0003899">
    <property type="term" value="F:DNA-directed RNA polymerase activity"/>
    <property type="evidence" value="ECO:0007669"/>
    <property type="project" value="UniProtKB-EC"/>
</dbReference>
<dbReference type="GeneID" id="14876987"/>
<dbReference type="RefSeq" id="XP_004362709.1">
    <property type="nucleotide sequence ID" value="XM_004362652.1"/>
</dbReference>
<dbReference type="InterPro" id="IPR037034">
    <property type="entry name" value="RNA_pol_Rpb2_2_sf"/>
</dbReference>
<evidence type="ECO:0000256" key="6">
    <source>
        <dbReference type="ARBA" id="ARBA00023163"/>
    </source>
</evidence>
<evidence type="ECO:0000256" key="2">
    <source>
        <dbReference type="ARBA" id="ARBA00012418"/>
    </source>
</evidence>
<name>F4PGM4_CACFS</name>
<dbReference type="EMBL" id="GL883006">
    <property type="protein sequence ID" value="EGG24858.1"/>
    <property type="molecule type" value="Genomic_DNA"/>
</dbReference>